<name>A0ABY6DPA9_9NEIS</name>
<evidence type="ECO:0000313" key="2">
    <source>
        <dbReference type="EMBL" id="UXY16200.1"/>
    </source>
</evidence>
<dbReference type="Proteomes" id="UP001061302">
    <property type="component" value="Chromosome"/>
</dbReference>
<dbReference type="RefSeq" id="WP_263125646.1">
    <property type="nucleotide sequence ID" value="NZ_CP106753.1"/>
</dbReference>
<dbReference type="EMBL" id="CP106753">
    <property type="protein sequence ID" value="UXY16200.1"/>
    <property type="molecule type" value="Genomic_DNA"/>
</dbReference>
<dbReference type="NCBIfam" id="NF041743">
    <property type="entry name" value="RdrA"/>
    <property type="match status" value="1"/>
</dbReference>
<organism evidence="2 3">
    <name type="scientific">Chitiniphilus purpureus</name>
    <dbReference type="NCBI Taxonomy" id="2981137"/>
    <lineage>
        <taxon>Bacteria</taxon>
        <taxon>Pseudomonadati</taxon>
        <taxon>Pseudomonadota</taxon>
        <taxon>Betaproteobacteria</taxon>
        <taxon>Neisseriales</taxon>
        <taxon>Chitinibacteraceae</taxon>
        <taxon>Chitiniphilus</taxon>
    </lineage>
</organism>
<gene>
    <name evidence="2" type="ORF">N8I74_04040</name>
</gene>
<feature type="region of interest" description="Disordered" evidence="1">
    <location>
        <begin position="826"/>
        <end position="845"/>
    </location>
</feature>
<reference evidence="2" key="1">
    <citation type="submission" date="2022-10" db="EMBL/GenBank/DDBJ databases">
        <title>Chitiniphilus purpureus sp. nov., a novel chitin-degrading bacterium isolated from crawfish pond sediment.</title>
        <authorList>
            <person name="Li K."/>
        </authorList>
    </citation>
    <scope>NUCLEOTIDE SEQUENCE</scope>
    <source>
        <strain evidence="2">CD1</strain>
    </source>
</reference>
<protein>
    <recommendedName>
        <fullName evidence="4">ATP-binding protein</fullName>
    </recommendedName>
</protein>
<evidence type="ECO:0000313" key="3">
    <source>
        <dbReference type="Proteomes" id="UP001061302"/>
    </source>
</evidence>
<accession>A0ABY6DPA9</accession>
<sequence length="923" mass="105077">MNQNKRYIPLNASESAVLRDANTLLPRDEVYEPLEEMINEALEKAKIAQDKALNGLREHNAISIDGARGTGKTAVLVNLKSYLKDRDALKDVHILDPVDPTLLEDGESLFLHIIVAAILHDKDVKEAQRTTPNKAIYLNQTLDKLAQSLESVETQENHHGMDKVRAMYSNKQLADCVQDFFREVLSLLEKKLLILPIDDVDTALNRAFENLEIVRRYLATPYVLPIVCGDRALYDEVTWRDFHGRLIKDSSYRRNEAYESAVELASEYQRKILPFPRRLTMPEVRKYWQQSNIYLRDGQNAEVMPLRNFIAWLEIFLSGPVNGLGNSQLPLPIPSIRALTQLLNQCQKLIPTLPKSIKEADSALQAKRAWQMPDVPEKAIEEFEKEYQIQHKAEKREYGPAYAKFAEYLKASLPAYATEDWIESNRSAWISSLEKHFKFEPTGGVAYLVLLARQYWQQWRGTLASQRTGSLFDTPLFQPRAHGHANYQHFEKYHDLTNWSDSLGDRLPKMWFRDLFEIKTILPYPQAEIGCSVSQSFNNQLASSRKHNNQALKGELRKLARGVDSDEKLPGKAGLLLNLLAEYYFYQSAQRAVVLNIGRIFELIIASLLGNVELSDLQRILLAAPFFSAKDLAQDIVVSAQNDPADEESGGPDENVDEDKETPLDSALIALQLEIKQWREGYEIDQLDISPWLVYKVFEKVYAMISDNKTHQNGLNYLTIALNKAGLVFYATWSAFGSFEKGRLFGLPELVTDVGLRSSRNFKQNDHFKMNIGHLAPYKQRVAGRTDVEDHRALFGRKTRTIANALAYHPLRNLVDDVCNTYLSRKRPDSMSGAQSKKGKKKSANKWLSDKLNINFGGKEGDIEKVKKAIRAMPESKCKEIWEEMSKEYKRNSAAKVALNKALELEEKFPGLTGFSDAPAHPD</sequence>
<proteinExistence type="predicted"/>
<evidence type="ECO:0000256" key="1">
    <source>
        <dbReference type="SAM" id="MobiDB-lite"/>
    </source>
</evidence>
<keyword evidence="3" id="KW-1185">Reference proteome</keyword>
<evidence type="ECO:0008006" key="4">
    <source>
        <dbReference type="Google" id="ProtNLM"/>
    </source>
</evidence>